<evidence type="ECO:0000313" key="2">
    <source>
        <dbReference type="Proteomes" id="UP000249005"/>
    </source>
</evidence>
<dbReference type="EMBL" id="LS483470">
    <property type="protein sequence ID" value="SQI36591.1"/>
    <property type="molecule type" value="Genomic_DNA"/>
</dbReference>
<keyword evidence="1" id="KW-0808">Transferase</keyword>
<evidence type="ECO:0000313" key="1">
    <source>
        <dbReference type="EMBL" id="SQI36591.1"/>
    </source>
</evidence>
<gene>
    <name evidence="1" type="ORF">NCTC12151_00805</name>
</gene>
<dbReference type="AlphaFoldDB" id="A0A2X4UCK9"/>
<dbReference type="KEGG" id="lri:NCTC12151_00805"/>
<dbReference type="RefSeq" id="WP_111739402.1">
    <property type="nucleotide sequence ID" value="NZ_LR698987.1"/>
</dbReference>
<proteinExistence type="predicted"/>
<organism evidence="1 2">
    <name type="scientific">Leminorella richardii</name>
    <dbReference type="NCBI Taxonomy" id="158841"/>
    <lineage>
        <taxon>Bacteria</taxon>
        <taxon>Pseudomonadati</taxon>
        <taxon>Pseudomonadota</taxon>
        <taxon>Gammaproteobacteria</taxon>
        <taxon>Enterobacterales</taxon>
        <taxon>Budviciaceae</taxon>
        <taxon>Leminorella</taxon>
    </lineage>
</organism>
<dbReference type="Pfam" id="PF08843">
    <property type="entry name" value="AbiEii"/>
    <property type="match status" value="1"/>
</dbReference>
<dbReference type="OrthoDB" id="9780929at2"/>
<accession>A0A2X4UCK9</accession>
<sequence length="316" mass="35383">MDDLNVLFSDVADALGIESVAIVEKDHYIVELLRLLKQLTFDTHQLVFAGGTALAKSGVALNRMSEDVDIKLVPTAAFQALSRNQRKNTRKAIVLAISGAITTTDVFSFDDDYPKVTRDEYCYSDIPVRYPQRVAQAPCLRPFIRLELMESNLLEPPEPRDIHSLITALTGKAPVVSAFPCATVANTQAEKLVAMLRRTAAIVRDVERFDDASLVRHIYDTYCIVEAGGVNMPLLTDYVQRTIEQDIQRYGSQYPQFCTSPIDELKMGLDELACNPLYQTRYQQFVAPMVYGARKASWDEAYASFRQIALAILNAD</sequence>
<name>A0A2X4UCK9_9GAMM</name>
<reference evidence="1 2" key="1">
    <citation type="submission" date="2018-06" db="EMBL/GenBank/DDBJ databases">
        <authorList>
            <consortium name="Pathogen Informatics"/>
            <person name="Doyle S."/>
        </authorList>
    </citation>
    <scope>NUCLEOTIDE SEQUENCE [LARGE SCALE GENOMIC DNA]</scope>
    <source>
        <strain evidence="1 2">NCTC12151</strain>
    </source>
</reference>
<protein>
    <submittedName>
        <fullName evidence="1">Nucleotidyl transferase of uncharacterized function (DUF1814)</fullName>
    </submittedName>
</protein>
<dbReference type="InterPro" id="IPR014942">
    <property type="entry name" value="AbiEii"/>
</dbReference>
<dbReference type="GO" id="GO:0016740">
    <property type="term" value="F:transferase activity"/>
    <property type="evidence" value="ECO:0007669"/>
    <property type="project" value="UniProtKB-KW"/>
</dbReference>
<dbReference type="Gene3D" id="3.10.450.620">
    <property type="entry name" value="JHP933, nucleotidyltransferase-like core domain"/>
    <property type="match status" value="1"/>
</dbReference>
<keyword evidence="2" id="KW-1185">Reference proteome</keyword>
<dbReference type="Proteomes" id="UP000249005">
    <property type="component" value="Chromosome 1"/>
</dbReference>